<gene>
    <name evidence="2" type="ORF">COV85_03165</name>
</gene>
<dbReference type="AlphaFoldDB" id="A0A2H0KQ20"/>
<evidence type="ECO:0000313" key="2">
    <source>
        <dbReference type="EMBL" id="PIQ74243.1"/>
    </source>
</evidence>
<organism evidence="2 3">
    <name type="scientific">Candidatus Portnoybacteria bacterium CG11_big_fil_rev_8_21_14_0_20_44_10</name>
    <dbReference type="NCBI Taxonomy" id="1974818"/>
    <lineage>
        <taxon>Bacteria</taxon>
        <taxon>Candidatus Portnoyibacteriota</taxon>
    </lineage>
</organism>
<evidence type="ECO:0000256" key="1">
    <source>
        <dbReference type="SAM" id="Phobius"/>
    </source>
</evidence>
<accession>A0A2H0KQ20</accession>
<keyword evidence="1" id="KW-0812">Transmembrane</keyword>
<reference evidence="2 3" key="1">
    <citation type="submission" date="2017-09" db="EMBL/GenBank/DDBJ databases">
        <title>Depth-based differentiation of microbial function through sediment-hosted aquifers and enrichment of novel symbionts in the deep terrestrial subsurface.</title>
        <authorList>
            <person name="Probst A.J."/>
            <person name="Ladd B."/>
            <person name="Jarett J.K."/>
            <person name="Geller-Mcgrath D.E."/>
            <person name="Sieber C.M."/>
            <person name="Emerson J.B."/>
            <person name="Anantharaman K."/>
            <person name="Thomas B.C."/>
            <person name="Malmstrom R."/>
            <person name="Stieglmeier M."/>
            <person name="Klingl A."/>
            <person name="Woyke T."/>
            <person name="Ryan C.M."/>
            <person name="Banfield J.F."/>
        </authorList>
    </citation>
    <scope>NUCLEOTIDE SEQUENCE [LARGE SCALE GENOMIC DNA]</scope>
    <source>
        <strain evidence="2">CG11_big_fil_rev_8_21_14_0_20_44_10</strain>
    </source>
</reference>
<keyword evidence="1" id="KW-0472">Membrane</keyword>
<evidence type="ECO:0000313" key="3">
    <source>
        <dbReference type="Proteomes" id="UP000231550"/>
    </source>
</evidence>
<name>A0A2H0KQ20_9BACT</name>
<dbReference type="Proteomes" id="UP000231550">
    <property type="component" value="Unassembled WGS sequence"/>
</dbReference>
<comment type="caution">
    <text evidence="2">The sequence shown here is derived from an EMBL/GenBank/DDBJ whole genome shotgun (WGS) entry which is preliminary data.</text>
</comment>
<keyword evidence="1" id="KW-1133">Transmembrane helix</keyword>
<sequence>MLQLQPQQQTYRPSYPMTISSPIFTPICRVSSLVDFRTVPLFSPREFFGNSGISFFFVSGITLSYYANFKVFIHLSS</sequence>
<dbReference type="EMBL" id="PCVN01000082">
    <property type="protein sequence ID" value="PIQ74243.1"/>
    <property type="molecule type" value="Genomic_DNA"/>
</dbReference>
<proteinExistence type="predicted"/>
<protein>
    <submittedName>
        <fullName evidence="2">Uncharacterized protein</fullName>
    </submittedName>
</protein>
<feature type="transmembrane region" description="Helical" evidence="1">
    <location>
        <begin position="47"/>
        <end position="67"/>
    </location>
</feature>